<evidence type="ECO:0000256" key="2">
    <source>
        <dbReference type="ARBA" id="ARBA00022723"/>
    </source>
</evidence>
<dbReference type="InterPro" id="IPR007202">
    <property type="entry name" value="4Fe-4S_dom"/>
</dbReference>
<keyword evidence="1" id="KW-0004">4Fe-4S</keyword>
<dbReference type="InterPro" id="IPR035965">
    <property type="entry name" value="PAS-like_dom_sf"/>
</dbReference>
<name>A0A0F5PR01_9THEO</name>
<dbReference type="GO" id="GO:0051539">
    <property type="term" value="F:4 iron, 4 sulfur cluster binding"/>
    <property type="evidence" value="ECO:0007669"/>
    <property type="project" value="UniProtKB-KW"/>
</dbReference>
<keyword evidence="5" id="KW-0175">Coiled coil</keyword>
<dbReference type="Gene3D" id="3.40.50.1780">
    <property type="match status" value="2"/>
</dbReference>
<protein>
    <submittedName>
        <fullName evidence="9">Ferredoxin 2</fullName>
    </submittedName>
</protein>
<dbReference type="CDD" id="cd00130">
    <property type="entry name" value="PAS"/>
    <property type="match status" value="1"/>
</dbReference>
<evidence type="ECO:0000256" key="4">
    <source>
        <dbReference type="ARBA" id="ARBA00023014"/>
    </source>
</evidence>
<keyword evidence="2" id="KW-0479">Metal-binding</keyword>
<proteinExistence type="predicted"/>
<evidence type="ECO:0000256" key="1">
    <source>
        <dbReference type="ARBA" id="ARBA00022485"/>
    </source>
</evidence>
<comment type="caution">
    <text evidence="9">The sequence shown here is derived from an EMBL/GenBank/DDBJ whole genome shotgun (WGS) entry which is preliminary data.</text>
</comment>
<dbReference type="SUPFAM" id="SSF54862">
    <property type="entry name" value="4Fe-4S ferredoxins"/>
    <property type="match status" value="1"/>
</dbReference>
<dbReference type="Pfam" id="PF13237">
    <property type="entry name" value="Fer4_10"/>
    <property type="match status" value="1"/>
</dbReference>
<evidence type="ECO:0000313" key="10">
    <source>
        <dbReference type="Proteomes" id="UP000010146"/>
    </source>
</evidence>
<dbReference type="PANTHER" id="PTHR11615">
    <property type="entry name" value="NITRATE, FORMATE, IRON DEHYDROGENASE"/>
    <property type="match status" value="1"/>
</dbReference>
<dbReference type="GO" id="GO:0046872">
    <property type="term" value="F:metal ion binding"/>
    <property type="evidence" value="ECO:0007669"/>
    <property type="project" value="UniProtKB-KW"/>
</dbReference>
<dbReference type="PROSITE" id="PS51379">
    <property type="entry name" value="4FE4S_FER_2"/>
    <property type="match status" value="2"/>
</dbReference>
<keyword evidence="4" id="KW-0411">Iron-sulfur</keyword>
<dbReference type="InterPro" id="IPR000014">
    <property type="entry name" value="PAS"/>
</dbReference>
<dbReference type="InterPro" id="IPR017896">
    <property type="entry name" value="4Fe4S_Fe-S-bd"/>
</dbReference>
<dbReference type="PROSITE" id="PS51656">
    <property type="entry name" value="4FE4S"/>
    <property type="match status" value="1"/>
</dbReference>
<dbReference type="InterPro" id="IPR013767">
    <property type="entry name" value="PAS_fold"/>
</dbReference>
<dbReference type="Pfam" id="PF02906">
    <property type="entry name" value="Fe_hyd_lg_C"/>
    <property type="match status" value="1"/>
</dbReference>
<dbReference type="InterPro" id="IPR004108">
    <property type="entry name" value="Fe_hydrogenase_lsu_C"/>
</dbReference>
<dbReference type="Gene3D" id="3.30.450.20">
    <property type="entry name" value="PAS domain"/>
    <property type="match status" value="1"/>
</dbReference>
<reference evidence="9 10" key="1">
    <citation type="submission" date="2008-07" db="EMBL/GenBank/DDBJ databases">
        <authorList>
            <person name="Gonzalez J."/>
            <person name="Sokolova T."/>
            <person name="Ferriera S."/>
            <person name="Johnson J."/>
            <person name="Kravitz S."/>
            <person name="Beeson K."/>
            <person name="Sutton G."/>
            <person name="Rogers Y.-H."/>
            <person name="Friedman R."/>
            <person name="Frazier M."/>
            <person name="Venter J.C."/>
        </authorList>
    </citation>
    <scope>NUCLEOTIDE SEQUENCE [LARGE SCALE GENOMIC DNA]</scope>
    <source>
        <strain evidence="9 10">DSM 12653</strain>
    </source>
</reference>
<reference evidence="9 10" key="2">
    <citation type="journal article" date="2015" name="BMC Genomics">
        <title>Analysis of three genomes within the thermophilic bacterial species Caldanaerobacter subterraneus with a focus on carbon monoxide dehydrogenase evolution and hydrolase diversity.</title>
        <authorList>
            <person name="Sant'Anna F.H."/>
            <person name="Lebedinsky A.V."/>
            <person name="Sokolova T.G."/>
            <person name="Robb F.T."/>
            <person name="Gonzalez J.M."/>
        </authorList>
    </citation>
    <scope>NUCLEOTIDE SEQUENCE [LARGE SCALE GENOMIC DNA]</scope>
    <source>
        <strain evidence="9 10">DSM 12653</strain>
    </source>
</reference>
<dbReference type="SUPFAM" id="SSF53920">
    <property type="entry name" value="Fe-only hydrogenase"/>
    <property type="match status" value="1"/>
</dbReference>
<dbReference type="Gene3D" id="3.30.70.20">
    <property type="match status" value="1"/>
</dbReference>
<sequence length="581" mass="64662">MGGGLILDVISVSKANCRNCYRCVRHCPVKAIKVVGGQAEVVDSLCIYCGRCVIECPQNAKKVRNDLHAVKEFIYAGEKVIASIAPSYPAVFDVTFPQEMFSILKALGFYGAEETAVGAEMVSMEYQHLIKKGHKGPLITTACPVVKNLVEKYYPGLIRNLAPVVSPMVAHARSLKQRYGLDIKVVFIGPCIAKKAEALDRSVLGDVDAVLTFQELADWIDEKASAVAGVDFGERENVLEPFIARSYPLPGGLLKTSSMEGDLLSREVVVVDGIENCMELLDALEMENVSGRIFEMMACRGGCINGPSMPCDSSLYERRERLLSFIENNQQQQGYENIKASAAGIDLRRSFEPKAFKAPRPTESEIREILASIGKTTPEKELNCGACGYPSCRKKAEAVYHGMAEPDMCIPYMRSRAESLANLIIDHTPNGIILVDSNLNIKEINRAAEKMFGVEKEQVQGKPLFTVIDDRDFAWVLANKTNLQDKKVNYPRNSLTTLQTMCYIEEEDMVLAIIQDITEQEKQRMELERVREETLEKAQEVINRQMRVAQEIAGLLGETTAESKMLLLKLIELVKGREEEK</sequence>
<dbReference type="InterPro" id="IPR009016">
    <property type="entry name" value="Fe_hydrogenase"/>
</dbReference>
<dbReference type="Pfam" id="PF04060">
    <property type="entry name" value="FeS"/>
    <property type="match status" value="1"/>
</dbReference>
<feature type="domain" description="4Fe-4S ferredoxin-type" evidence="7">
    <location>
        <begin position="8"/>
        <end position="36"/>
    </location>
</feature>
<dbReference type="NCBIfam" id="TIGR00229">
    <property type="entry name" value="sensory_box"/>
    <property type="match status" value="1"/>
</dbReference>
<dbReference type="Gene3D" id="1.10.15.40">
    <property type="entry name" value="Electron transport complex subunit B, putative Fe-S cluster"/>
    <property type="match status" value="1"/>
</dbReference>
<dbReference type="InterPro" id="IPR017900">
    <property type="entry name" value="4Fe4S_Fe_S_CS"/>
</dbReference>
<keyword evidence="3" id="KW-0408">Iron</keyword>
<evidence type="ECO:0000259" key="6">
    <source>
        <dbReference type="PROSITE" id="PS50112"/>
    </source>
</evidence>
<evidence type="ECO:0000313" key="9">
    <source>
        <dbReference type="EMBL" id="KKC30264.1"/>
    </source>
</evidence>
<dbReference type="PROSITE" id="PS00198">
    <property type="entry name" value="4FE4S_FER_1"/>
    <property type="match status" value="1"/>
</dbReference>
<reference evidence="10" key="3">
    <citation type="submission" date="2015-02" db="EMBL/GenBank/DDBJ databases">
        <title>Genome analysis of three genomes within the thermophilic hydrogenogenic bacterial species Caldanaerobacter subterraneus.</title>
        <authorList>
            <person name="Sant'Anna F.H."/>
            <person name="Lebedinsky A."/>
            <person name="Sokolova T."/>
            <person name="Robb F.T."/>
            <person name="Gonzalez J.M."/>
        </authorList>
    </citation>
    <scope>NUCLEOTIDE SEQUENCE [LARGE SCALE GENOMIC DNA]</scope>
    <source>
        <strain evidence="10">DSM 12653</strain>
    </source>
</reference>
<dbReference type="Gene3D" id="3.40.950.10">
    <property type="entry name" value="Fe-only Hydrogenase (Larger Subunit), Chain L, domain 3"/>
    <property type="match status" value="2"/>
</dbReference>
<feature type="domain" description="PAS" evidence="6">
    <location>
        <begin position="417"/>
        <end position="472"/>
    </location>
</feature>
<feature type="coiled-coil region" evidence="5">
    <location>
        <begin position="517"/>
        <end position="544"/>
    </location>
</feature>
<evidence type="ECO:0000259" key="7">
    <source>
        <dbReference type="PROSITE" id="PS51379"/>
    </source>
</evidence>
<dbReference type="EMBL" id="ABXP02000042">
    <property type="protein sequence ID" value="KKC30264.1"/>
    <property type="molecule type" value="Genomic_DNA"/>
</dbReference>
<feature type="domain" description="4Fe-4S ferredoxin-type" evidence="7">
    <location>
        <begin position="37"/>
        <end position="66"/>
    </location>
</feature>
<accession>A0A0F5PR01</accession>
<dbReference type="SMART" id="SM00091">
    <property type="entry name" value="PAS"/>
    <property type="match status" value="1"/>
</dbReference>
<dbReference type="Pfam" id="PF00989">
    <property type="entry name" value="PAS"/>
    <property type="match status" value="1"/>
</dbReference>
<evidence type="ECO:0000259" key="8">
    <source>
        <dbReference type="PROSITE" id="PS51656"/>
    </source>
</evidence>
<feature type="domain" description="4Fe-4S" evidence="8">
    <location>
        <begin position="365"/>
        <end position="426"/>
    </location>
</feature>
<dbReference type="SUPFAM" id="SSF55785">
    <property type="entry name" value="PYP-like sensor domain (PAS domain)"/>
    <property type="match status" value="1"/>
</dbReference>
<dbReference type="InterPro" id="IPR050340">
    <property type="entry name" value="Cytosolic_Fe-S_CAF"/>
</dbReference>
<dbReference type="Proteomes" id="UP000010146">
    <property type="component" value="Unassembled WGS sequence"/>
</dbReference>
<dbReference type="GO" id="GO:0006355">
    <property type="term" value="P:regulation of DNA-templated transcription"/>
    <property type="evidence" value="ECO:0007669"/>
    <property type="project" value="InterPro"/>
</dbReference>
<evidence type="ECO:0000256" key="5">
    <source>
        <dbReference type="SAM" id="Coils"/>
    </source>
</evidence>
<dbReference type="AlphaFoldDB" id="A0A0F5PR01"/>
<organism evidence="9 10">
    <name type="scientific">Caldanaerobacter subterraneus subsp. pacificus DSM 12653</name>
    <dbReference type="NCBI Taxonomy" id="391606"/>
    <lineage>
        <taxon>Bacteria</taxon>
        <taxon>Bacillati</taxon>
        <taxon>Bacillota</taxon>
        <taxon>Clostridia</taxon>
        <taxon>Thermoanaerobacterales</taxon>
        <taxon>Thermoanaerobacteraceae</taxon>
        <taxon>Caldanaerobacter</taxon>
    </lineage>
</organism>
<evidence type="ECO:0000256" key="3">
    <source>
        <dbReference type="ARBA" id="ARBA00023004"/>
    </source>
</evidence>
<dbReference type="PROSITE" id="PS50112">
    <property type="entry name" value="PAS"/>
    <property type="match status" value="1"/>
</dbReference>
<gene>
    <name evidence="9" type="ORF">CDSM653_00743</name>
</gene>